<evidence type="ECO:0000259" key="10">
    <source>
        <dbReference type="Pfam" id="PF21158"/>
    </source>
</evidence>
<dbReference type="InterPro" id="IPR010930">
    <property type="entry name" value="Flg_bb/hook_C_dom"/>
</dbReference>
<dbReference type="PANTHER" id="PTHR30033">
    <property type="entry name" value="FLAGELLAR HOOK-ASSOCIATED PROTEIN 1"/>
    <property type="match status" value="1"/>
</dbReference>
<dbReference type="EMBL" id="BAABCX010000002">
    <property type="protein sequence ID" value="GAA3540339.1"/>
    <property type="molecule type" value="Genomic_DNA"/>
</dbReference>
<feature type="domain" description="Flagellar basal body rod protein N-terminal" evidence="8">
    <location>
        <begin position="6"/>
        <end position="33"/>
    </location>
</feature>
<organism evidence="12 13">
    <name type="scientific">Zobellella aerophila</name>
    <dbReference type="NCBI Taxonomy" id="870480"/>
    <lineage>
        <taxon>Bacteria</taxon>
        <taxon>Pseudomonadati</taxon>
        <taxon>Pseudomonadota</taxon>
        <taxon>Gammaproteobacteria</taxon>
        <taxon>Aeromonadales</taxon>
        <taxon>Aeromonadaceae</taxon>
        <taxon>Zobellella</taxon>
    </lineage>
</organism>
<evidence type="ECO:0000259" key="11">
    <source>
        <dbReference type="Pfam" id="PF22638"/>
    </source>
</evidence>
<reference evidence="13" key="1">
    <citation type="journal article" date="2019" name="Int. J. Syst. Evol. Microbiol.">
        <title>The Global Catalogue of Microorganisms (GCM) 10K type strain sequencing project: providing services to taxonomists for standard genome sequencing and annotation.</title>
        <authorList>
            <consortium name="The Broad Institute Genomics Platform"/>
            <consortium name="The Broad Institute Genome Sequencing Center for Infectious Disease"/>
            <person name="Wu L."/>
            <person name="Ma J."/>
        </authorList>
    </citation>
    <scope>NUCLEOTIDE SEQUENCE [LARGE SCALE GENOMIC DNA]</scope>
    <source>
        <strain evidence="13">JCM 17110</strain>
    </source>
</reference>
<keyword evidence="12" id="KW-0969">Cilium</keyword>
<dbReference type="Pfam" id="PF22638">
    <property type="entry name" value="FlgK_D1"/>
    <property type="match status" value="1"/>
</dbReference>
<accession>A0ABP6VSS3</accession>
<dbReference type="Pfam" id="PF06429">
    <property type="entry name" value="Flg_bbr_C"/>
    <property type="match status" value="1"/>
</dbReference>
<sequence length="535" mass="56661">MSIFSIGVSGLNAAQQALYTAGNNISNVYTPGYNREVALLGESNTGGVKVNDIQRQFSQFVASQLNASSSKLSSLQTYETQVSQIDSLLADQEAGLAPLMQKFFSSLEDLAGTPSDPAARQGLLGTADTLTAQFRSFDDYLSDIQQGINGQIRDEVIQINNTAEQIAGLNREIGLAKAKTGSAPNSLLNQRDQLVAELSQRADVRLNIQDGGTYNLTIGNGQPLVAGSHSYRLEAMGSSADPSRMVVGYNDSAGNLVELKENTFKSGTLGGLLSFRSETLDKAQNQLGQLAVSLAQGFNARHKLGVDLNGEPGKDFFAVGEPLVYSNADNTGNAELGAVFGDINELSASSYDLRFDGGDMIVTRRDTGAQVAANYDASAGTLRFGGMELTLSGTPQAGDRFHVNPVQRAAGGFQNLIRDTAGIAAGLEPGSGDNRNALALQDLQNKQLVGGKATFNQAYGALVSDVGNRTNVVKVNLAAQQGLNEQLRGLQQSESGVNLDEEAANLLRYQQYYQANAKVIEVGSTVIDTLLGLRA</sequence>
<comment type="similarity">
    <text evidence="3 7">Belongs to the flagella basal body rod proteins family.</text>
</comment>
<name>A0ABP6VSS3_9GAMM</name>
<keyword evidence="12" id="KW-0966">Cell projection</keyword>
<evidence type="ECO:0000256" key="2">
    <source>
        <dbReference type="ARBA" id="ARBA00004613"/>
    </source>
</evidence>
<evidence type="ECO:0000313" key="13">
    <source>
        <dbReference type="Proteomes" id="UP001500795"/>
    </source>
</evidence>
<dbReference type="PANTHER" id="PTHR30033:SF1">
    <property type="entry name" value="FLAGELLAR HOOK-ASSOCIATED PROTEIN 1"/>
    <property type="match status" value="1"/>
</dbReference>
<feature type="domain" description="Flagellar basal-body/hook protein C-terminal" evidence="9">
    <location>
        <begin position="494"/>
        <end position="532"/>
    </location>
</feature>
<comment type="caution">
    <text evidence="12">The sequence shown here is derived from an EMBL/GenBank/DDBJ whole genome shotgun (WGS) entry which is preliminary data.</text>
</comment>
<dbReference type="InterPro" id="IPR049119">
    <property type="entry name" value="FlgK_D2-like"/>
</dbReference>
<comment type="subcellular location">
    <subcellularLocation>
        <location evidence="1 7">Bacterial flagellum</location>
    </subcellularLocation>
    <subcellularLocation>
        <location evidence="2 7">Secreted</location>
    </subcellularLocation>
</comment>
<evidence type="ECO:0000256" key="5">
    <source>
        <dbReference type="ARBA" id="ARBA00022525"/>
    </source>
</evidence>
<evidence type="ECO:0000256" key="4">
    <source>
        <dbReference type="ARBA" id="ARBA00016244"/>
    </source>
</evidence>
<evidence type="ECO:0000256" key="3">
    <source>
        <dbReference type="ARBA" id="ARBA00009677"/>
    </source>
</evidence>
<feature type="domain" description="Flagellar hook-associated protein 1 D2-like" evidence="10">
    <location>
        <begin position="325"/>
        <end position="405"/>
    </location>
</feature>
<dbReference type="PRINTS" id="PR01005">
    <property type="entry name" value="FLGHOOKAP1"/>
</dbReference>
<evidence type="ECO:0000256" key="6">
    <source>
        <dbReference type="ARBA" id="ARBA00023143"/>
    </source>
</evidence>
<evidence type="ECO:0000259" key="9">
    <source>
        <dbReference type="Pfam" id="PF06429"/>
    </source>
</evidence>
<dbReference type="InterPro" id="IPR002371">
    <property type="entry name" value="FlgK"/>
</dbReference>
<dbReference type="InterPro" id="IPR053927">
    <property type="entry name" value="FlgK_helical"/>
</dbReference>
<dbReference type="RefSeq" id="WP_344957515.1">
    <property type="nucleotide sequence ID" value="NZ_BAABCX010000002.1"/>
</dbReference>
<keyword evidence="5 7" id="KW-0964">Secreted</keyword>
<dbReference type="Pfam" id="PF21158">
    <property type="entry name" value="flgK_1st_1"/>
    <property type="match status" value="1"/>
</dbReference>
<keyword evidence="6 7" id="KW-0975">Bacterial flagellum</keyword>
<dbReference type="Proteomes" id="UP001500795">
    <property type="component" value="Unassembled WGS sequence"/>
</dbReference>
<evidence type="ECO:0000256" key="7">
    <source>
        <dbReference type="RuleBase" id="RU362065"/>
    </source>
</evidence>
<keyword evidence="12" id="KW-0282">Flagellum</keyword>
<dbReference type="SUPFAM" id="SSF64518">
    <property type="entry name" value="Phase 1 flagellin"/>
    <property type="match status" value="1"/>
</dbReference>
<evidence type="ECO:0000259" key="8">
    <source>
        <dbReference type="Pfam" id="PF00460"/>
    </source>
</evidence>
<dbReference type="Pfam" id="PF00460">
    <property type="entry name" value="Flg_bb_rod"/>
    <property type="match status" value="1"/>
</dbReference>
<evidence type="ECO:0000313" key="12">
    <source>
        <dbReference type="EMBL" id="GAA3540339.1"/>
    </source>
</evidence>
<dbReference type="InterPro" id="IPR001444">
    <property type="entry name" value="Flag_bb_rod_N"/>
</dbReference>
<gene>
    <name evidence="7 12" type="primary">flgK</name>
    <name evidence="12" type="ORF">GCM10022394_20150</name>
</gene>
<evidence type="ECO:0000256" key="1">
    <source>
        <dbReference type="ARBA" id="ARBA00004365"/>
    </source>
</evidence>
<feature type="domain" description="Flagellar hook-associated protein FlgK helical" evidence="11">
    <location>
        <begin position="83"/>
        <end position="317"/>
    </location>
</feature>
<proteinExistence type="inferred from homology"/>
<dbReference type="NCBIfam" id="TIGR02492">
    <property type="entry name" value="flgK_ends"/>
    <property type="match status" value="1"/>
</dbReference>
<protein>
    <recommendedName>
        <fullName evidence="4 7">Flagellar hook-associated protein 1</fullName>
        <shortName evidence="7">HAP1</shortName>
    </recommendedName>
</protein>
<keyword evidence="13" id="KW-1185">Reference proteome</keyword>